<organism evidence="1 2">
    <name type="scientific">Enterobacter ludwigii</name>
    <dbReference type="NCBI Taxonomy" id="299767"/>
    <lineage>
        <taxon>Bacteria</taxon>
        <taxon>Pseudomonadati</taxon>
        <taxon>Pseudomonadota</taxon>
        <taxon>Gammaproteobacteria</taxon>
        <taxon>Enterobacterales</taxon>
        <taxon>Enterobacteriaceae</taxon>
        <taxon>Enterobacter</taxon>
        <taxon>Enterobacter cloacae complex</taxon>
    </lineage>
</organism>
<protein>
    <submittedName>
        <fullName evidence="1">Uncharacterized protein</fullName>
    </submittedName>
</protein>
<dbReference type="EMBL" id="CP116349">
    <property type="protein sequence ID" value="WCE16209.1"/>
    <property type="molecule type" value="Genomic_DNA"/>
</dbReference>
<evidence type="ECO:0000313" key="1">
    <source>
        <dbReference type="EMBL" id="WCE16209.1"/>
    </source>
</evidence>
<keyword evidence="2" id="KW-1185">Reference proteome</keyword>
<dbReference type="AlphaFoldDB" id="A0AAX3LJJ7"/>
<sequence length="82" mass="9455">MLVIFENTNINSKGNKKFTLSVTQLADDSYSVTQRTYNIFRDGREIMQYEKNSTFGSTAELLVGDFTRSRQGKLFVEEFAKK</sequence>
<reference evidence="1 2" key="1">
    <citation type="submission" date="2023-01" db="EMBL/GenBank/DDBJ databases">
        <title>Genome sequence resource and annotation of Enterobacter ludwigii, an economically important pathogen of seedling wilt with strawberry.</title>
        <authorList>
            <person name="Xie Y."/>
        </authorList>
    </citation>
    <scope>NUCLEOTIDE SEQUENCE [LARGE SCALE GENOMIC DNA]</scope>
    <source>
        <strain evidence="1 2">CM-TZ4</strain>
        <plasmid evidence="1 2">unnamed2</plasmid>
    </source>
</reference>
<geneLocation type="plasmid" evidence="1 2">
    <name>unnamed2</name>
</geneLocation>
<dbReference type="Proteomes" id="UP001210538">
    <property type="component" value="Plasmid unnamed2"/>
</dbReference>
<name>A0AAX3LJJ7_9ENTR</name>
<keyword evidence="1" id="KW-0614">Plasmid</keyword>
<dbReference type="RefSeq" id="WP_271661532.1">
    <property type="nucleotide sequence ID" value="NZ_CP116349.1"/>
</dbReference>
<evidence type="ECO:0000313" key="2">
    <source>
        <dbReference type="Proteomes" id="UP001210538"/>
    </source>
</evidence>
<accession>A0AAX3LJJ7</accession>
<gene>
    <name evidence="1" type="ORF">PHA72_27175</name>
</gene>
<proteinExistence type="predicted"/>